<evidence type="ECO:0000256" key="2">
    <source>
        <dbReference type="ARBA" id="ARBA00008778"/>
    </source>
</evidence>
<protein>
    <submittedName>
        <fullName evidence="6">Uncharacterized protein</fullName>
    </submittedName>
</protein>
<dbReference type="InterPro" id="IPR011993">
    <property type="entry name" value="PH-like_dom_sf"/>
</dbReference>
<name>A0A915JE65_ROMCU</name>
<dbReference type="CDD" id="cd13182">
    <property type="entry name" value="EVH1-like_Dcp1"/>
    <property type="match status" value="1"/>
</dbReference>
<dbReference type="WBParaSite" id="nRc.2.0.1.t24776-RA">
    <property type="protein sequence ID" value="nRc.2.0.1.t24776-RA"/>
    <property type="gene ID" value="nRc.2.0.1.g24776"/>
</dbReference>
<dbReference type="Proteomes" id="UP000887565">
    <property type="component" value="Unplaced"/>
</dbReference>
<accession>A0A915JE65</accession>
<dbReference type="GO" id="GO:0003729">
    <property type="term" value="F:mRNA binding"/>
    <property type="evidence" value="ECO:0007669"/>
    <property type="project" value="TreeGrafter"/>
</dbReference>
<sequence>MDSGLNLKALHKQDNKIGAILLSVSQAAIYKFNSSQEQWEKTNAEGSFFICRRSESPIYTFVVLNKLCRENFTEYITSNMEAVLQGQQYLLYRKGNDYIRAIWFSNNDECIKCEALMSKLICELNSRNMCCNVINTNKPSVSGKSDIVSMLNGAQNKQEVGILYYSFLLSDVEFQAKQP</sequence>
<proteinExistence type="inferred from homology"/>
<dbReference type="Gene3D" id="2.30.29.30">
    <property type="entry name" value="Pleckstrin-homology domain (PH domain)/Phosphotyrosine-binding domain (PTB)"/>
    <property type="match status" value="1"/>
</dbReference>
<dbReference type="AlphaFoldDB" id="A0A915JE65"/>
<dbReference type="OMA" id="QVLKFHY"/>
<keyword evidence="3" id="KW-0963">Cytoplasm</keyword>
<evidence type="ECO:0000256" key="1">
    <source>
        <dbReference type="ARBA" id="ARBA00004496"/>
    </source>
</evidence>
<keyword evidence="4" id="KW-0507">mRNA processing</keyword>
<dbReference type="GO" id="GO:0031087">
    <property type="term" value="P:deadenylation-independent decapping of nuclear-transcribed mRNA"/>
    <property type="evidence" value="ECO:0007669"/>
    <property type="project" value="TreeGrafter"/>
</dbReference>
<dbReference type="PANTHER" id="PTHR16290:SF0">
    <property type="entry name" value="DECAPPING PROTEIN 1, ISOFORM A"/>
    <property type="match status" value="1"/>
</dbReference>
<evidence type="ECO:0000256" key="3">
    <source>
        <dbReference type="ARBA" id="ARBA00022490"/>
    </source>
</evidence>
<dbReference type="InterPro" id="IPR010334">
    <property type="entry name" value="Dcp1"/>
</dbReference>
<dbReference type="SUPFAM" id="SSF50729">
    <property type="entry name" value="PH domain-like"/>
    <property type="match status" value="1"/>
</dbReference>
<comment type="subcellular location">
    <subcellularLocation>
        <location evidence="1">Cytoplasm</location>
    </subcellularLocation>
</comment>
<keyword evidence="5" id="KW-1185">Reference proteome</keyword>
<evidence type="ECO:0000313" key="5">
    <source>
        <dbReference type="Proteomes" id="UP000887565"/>
    </source>
</evidence>
<comment type="similarity">
    <text evidence="2">Belongs to the DCP1 family.</text>
</comment>
<dbReference type="PANTHER" id="PTHR16290">
    <property type="entry name" value="TRANSCRIPTION FACTOR SMIF DECAPPING ENZYME DCP1"/>
    <property type="match status" value="1"/>
</dbReference>
<dbReference type="Pfam" id="PF06058">
    <property type="entry name" value="DCP1"/>
    <property type="match status" value="1"/>
</dbReference>
<dbReference type="GO" id="GO:0008047">
    <property type="term" value="F:enzyme activator activity"/>
    <property type="evidence" value="ECO:0007669"/>
    <property type="project" value="InterPro"/>
</dbReference>
<dbReference type="GO" id="GO:0000932">
    <property type="term" value="C:P-body"/>
    <property type="evidence" value="ECO:0007669"/>
    <property type="project" value="TreeGrafter"/>
</dbReference>
<organism evidence="5 6">
    <name type="scientific">Romanomermis culicivorax</name>
    <name type="common">Nematode worm</name>
    <dbReference type="NCBI Taxonomy" id="13658"/>
    <lineage>
        <taxon>Eukaryota</taxon>
        <taxon>Metazoa</taxon>
        <taxon>Ecdysozoa</taxon>
        <taxon>Nematoda</taxon>
        <taxon>Enoplea</taxon>
        <taxon>Dorylaimia</taxon>
        <taxon>Mermithida</taxon>
        <taxon>Mermithoidea</taxon>
        <taxon>Mermithidae</taxon>
        <taxon>Romanomermis</taxon>
    </lineage>
</organism>
<dbReference type="GO" id="GO:0006397">
    <property type="term" value="P:mRNA processing"/>
    <property type="evidence" value="ECO:0007669"/>
    <property type="project" value="UniProtKB-KW"/>
</dbReference>
<evidence type="ECO:0000256" key="4">
    <source>
        <dbReference type="ARBA" id="ARBA00022664"/>
    </source>
</evidence>
<dbReference type="GO" id="GO:0000290">
    <property type="term" value="P:deadenylation-dependent decapping of nuclear-transcribed mRNA"/>
    <property type="evidence" value="ECO:0007669"/>
    <property type="project" value="InterPro"/>
</dbReference>
<evidence type="ECO:0000313" key="6">
    <source>
        <dbReference type="WBParaSite" id="nRc.2.0.1.t24776-RA"/>
    </source>
</evidence>
<reference evidence="6" key="1">
    <citation type="submission" date="2022-11" db="UniProtKB">
        <authorList>
            <consortium name="WormBaseParasite"/>
        </authorList>
    </citation>
    <scope>IDENTIFICATION</scope>
</reference>